<dbReference type="Proteomes" id="UP000003277">
    <property type="component" value="Unassembled WGS sequence"/>
</dbReference>
<evidence type="ECO:0000313" key="2">
    <source>
        <dbReference type="Proteomes" id="UP000003277"/>
    </source>
</evidence>
<proteinExistence type="predicted"/>
<dbReference type="AlphaFoldDB" id="H1D2K2"/>
<sequence length="170" mass="19014">MVAGDLSTLRFIRVQSLCIPYRRVSPLEMTMSAGSIQSFPEGQIDQNDALPRHFDRSEVEWRNFTPKCGKPVVAGDLSTLRFMRAQSLCPIPTRSSARDDTAPVISTVAKRSGEISLRSVANSIVAGDLSALRFNKVQSFCHPYRQVPLEMTPGWRLAIRISHKKRAVEK</sequence>
<comment type="caution">
    <text evidence="1">The sequence shown here is derived from an EMBL/GenBank/DDBJ whole genome shotgun (WGS) entry which is preliminary data.</text>
</comment>
<keyword evidence="2" id="KW-1185">Reference proteome</keyword>
<dbReference type="EMBL" id="ADLT01000059">
    <property type="protein sequence ID" value="EHO62249.1"/>
    <property type="molecule type" value="Genomic_DNA"/>
</dbReference>
<gene>
    <name evidence="1" type="ORF">HMPREF9453_01840</name>
</gene>
<accession>H1D2K2</accession>
<protein>
    <submittedName>
        <fullName evidence="1">Uncharacterized protein</fullName>
    </submittedName>
</protein>
<evidence type="ECO:0000313" key="1">
    <source>
        <dbReference type="EMBL" id="EHO62249.1"/>
    </source>
</evidence>
<dbReference type="HOGENOM" id="CLU_1568245_0_0_9"/>
<name>H1D2K2_9FIRM</name>
<organism evidence="1 2">
    <name type="scientific">Dialister succinatiphilus YIT 11850</name>
    <dbReference type="NCBI Taxonomy" id="742743"/>
    <lineage>
        <taxon>Bacteria</taxon>
        <taxon>Bacillati</taxon>
        <taxon>Bacillota</taxon>
        <taxon>Negativicutes</taxon>
        <taxon>Veillonellales</taxon>
        <taxon>Veillonellaceae</taxon>
        <taxon>Dialister</taxon>
    </lineage>
</organism>
<reference evidence="1 2" key="1">
    <citation type="submission" date="2011-11" db="EMBL/GenBank/DDBJ databases">
        <title>The Genome Sequence of Dialister succinatiphilus YIT 11850.</title>
        <authorList>
            <consortium name="The Broad Institute Genome Sequencing Platform"/>
            <person name="Earl A."/>
            <person name="Ward D."/>
            <person name="Feldgarden M."/>
            <person name="Gevers D."/>
            <person name="Morotomi M."/>
            <person name="Young S.K."/>
            <person name="Zeng Q."/>
            <person name="Gargeya S."/>
            <person name="Fitzgerald M."/>
            <person name="Haas B."/>
            <person name="Abouelleil A."/>
            <person name="Alvarado L."/>
            <person name="Arachchi H.M."/>
            <person name="Berlin A."/>
            <person name="Brown A."/>
            <person name="Chapman S.B."/>
            <person name="Dunbar C."/>
            <person name="Gearin G."/>
            <person name="Goldberg J."/>
            <person name="Griggs A."/>
            <person name="Gujja S."/>
            <person name="Heiman D."/>
            <person name="Howarth C."/>
            <person name="Lui A."/>
            <person name="MacDonald P.J.P."/>
            <person name="Montmayeur A."/>
            <person name="Murphy C."/>
            <person name="Neiman D."/>
            <person name="Pearson M."/>
            <person name="Priest M."/>
            <person name="Roberts A."/>
            <person name="Saif S."/>
            <person name="Shea T."/>
            <person name="Sisk P."/>
            <person name="Stolte C."/>
            <person name="Sykes S."/>
            <person name="Wortman J."/>
            <person name="Nusbaum C."/>
            <person name="Birren B."/>
        </authorList>
    </citation>
    <scope>NUCLEOTIDE SEQUENCE [LARGE SCALE GENOMIC DNA]</scope>
    <source>
        <strain evidence="1 2">YIT 11850</strain>
    </source>
</reference>